<feature type="domain" description="SnoaL-like" evidence="1">
    <location>
        <begin position="10"/>
        <end position="103"/>
    </location>
</feature>
<proteinExistence type="predicted"/>
<dbReference type="SUPFAM" id="SSF54427">
    <property type="entry name" value="NTF2-like"/>
    <property type="match status" value="1"/>
</dbReference>
<reference evidence="2" key="1">
    <citation type="submission" date="2024-07" db="EMBL/GenBank/DDBJ databases">
        <authorList>
            <person name="Yu S.T."/>
        </authorList>
    </citation>
    <scope>NUCLEOTIDE SEQUENCE</scope>
    <source>
        <strain evidence="2">R08</strain>
    </source>
</reference>
<accession>A0AB39MMD3</accession>
<evidence type="ECO:0000259" key="1">
    <source>
        <dbReference type="Pfam" id="PF12680"/>
    </source>
</evidence>
<gene>
    <name evidence="2" type="ORF">AB5J58_46440</name>
</gene>
<dbReference type="Pfam" id="PF12680">
    <property type="entry name" value="SnoaL_2"/>
    <property type="match status" value="1"/>
</dbReference>
<name>A0AB39MMD3_9ACTN</name>
<protein>
    <submittedName>
        <fullName evidence="2">Nuclear transport factor 2 family protein</fullName>
    </submittedName>
</protein>
<evidence type="ECO:0000313" key="2">
    <source>
        <dbReference type="EMBL" id="XDQ07184.1"/>
    </source>
</evidence>
<dbReference type="Gene3D" id="3.10.450.50">
    <property type="match status" value="1"/>
</dbReference>
<dbReference type="AlphaFoldDB" id="A0AB39MMD3"/>
<dbReference type="InterPro" id="IPR032710">
    <property type="entry name" value="NTF2-like_dom_sf"/>
</dbReference>
<organism evidence="2">
    <name type="scientific">Streptomyces sp. R08</name>
    <dbReference type="NCBI Taxonomy" id="3238624"/>
    <lineage>
        <taxon>Bacteria</taxon>
        <taxon>Bacillati</taxon>
        <taxon>Actinomycetota</taxon>
        <taxon>Actinomycetes</taxon>
        <taxon>Kitasatosporales</taxon>
        <taxon>Streptomycetaceae</taxon>
        <taxon>Streptomyces</taxon>
    </lineage>
</organism>
<dbReference type="RefSeq" id="WP_329550769.1">
    <property type="nucleotide sequence ID" value="NZ_CP163431.1"/>
</dbReference>
<dbReference type="InterPro" id="IPR037401">
    <property type="entry name" value="SnoaL-like"/>
</dbReference>
<dbReference type="EMBL" id="CP163431">
    <property type="protein sequence ID" value="XDQ07184.1"/>
    <property type="molecule type" value="Genomic_DNA"/>
</dbReference>
<sequence length="116" mass="12853">MTAFLDHLQKAISAHDIEALVACFTEDYRCDMPTHPARGFVGRDVVRANWTGLFARVPDIEARVLRSVEDGEVVWSEWEMTGTAVDDTPFLVRGVVVARTVGDLAAQADFYLEPVA</sequence>